<evidence type="ECO:0000256" key="9">
    <source>
        <dbReference type="SAM" id="Phobius"/>
    </source>
</evidence>
<dbReference type="GeneID" id="19405905"/>
<dbReference type="GO" id="GO:0008250">
    <property type="term" value="C:oligosaccharyltransferase complex"/>
    <property type="evidence" value="ECO:0007669"/>
    <property type="project" value="TreeGrafter"/>
</dbReference>
<accession>R0JUU2</accession>
<dbReference type="Proteomes" id="UP000016935">
    <property type="component" value="Unassembled WGS sequence"/>
</dbReference>
<keyword evidence="6" id="KW-0256">Endoplasmic reticulum</keyword>
<dbReference type="InterPro" id="IPR021149">
    <property type="entry name" value="OligosaccharylTrfase_OST3/OST6"/>
</dbReference>
<dbReference type="AlphaFoldDB" id="R0JUU2"/>
<feature type="transmembrane region" description="Helical" evidence="9">
    <location>
        <begin position="295"/>
        <end position="312"/>
    </location>
</feature>
<dbReference type="Pfam" id="PF04756">
    <property type="entry name" value="OST3_OST6"/>
    <property type="match status" value="1"/>
</dbReference>
<feature type="chain" id="PRO_5004342878" evidence="10">
    <location>
        <begin position="19"/>
        <end position="330"/>
    </location>
</feature>
<dbReference type="RefSeq" id="XP_008027343.1">
    <property type="nucleotide sequence ID" value="XM_008029152.1"/>
</dbReference>
<evidence type="ECO:0000313" key="12">
    <source>
        <dbReference type="Proteomes" id="UP000016935"/>
    </source>
</evidence>
<feature type="transmembrane region" description="Helical" evidence="9">
    <location>
        <begin position="266"/>
        <end position="283"/>
    </location>
</feature>
<protein>
    <submittedName>
        <fullName evidence="11">Uncharacterized protein</fullName>
    </submittedName>
</protein>
<comment type="subcellular location">
    <subcellularLocation>
        <location evidence="2">Endoplasmic reticulum membrane</location>
        <topology evidence="2">Multi-pass membrane protein</topology>
    </subcellularLocation>
</comment>
<dbReference type="OrthoDB" id="67566at2759"/>
<reference evidence="11 12" key="1">
    <citation type="journal article" date="2012" name="PLoS Pathog.">
        <title>Diverse lifestyles and strategies of plant pathogenesis encoded in the genomes of eighteen Dothideomycetes fungi.</title>
        <authorList>
            <person name="Ohm R.A."/>
            <person name="Feau N."/>
            <person name="Henrissat B."/>
            <person name="Schoch C.L."/>
            <person name="Horwitz B.A."/>
            <person name="Barry K.W."/>
            <person name="Condon B.J."/>
            <person name="Copeland A.C."/>
            <person name="Dhillon B."/>
            <person name="Glaser F."/>
            <person name="Hesse C.N."/>
            <person name="Kosti I."/>
            <person name="LaButti K."/>
            <person name="Lindquist E.A."/>
            <person name="Lucas S."/>
            <person name="Salamov A.A."/>
            <person name="Bradshaw R.E."/>
            <person name="Ciuffetti L."/>
            <person name="Hamelin R.C."/>
            <person name="Kema G.H.J."/>
            <person name="Lawrence C."/>
            <person name="Scott J.A."/>
            <person name="Spatafora J.W."/>
            <person name="Turgeon B.G."/>
            <person name="de Wit P.J.G.M."/>
            <person name="Zhong S."/>
            <person name="Goodwin S.B."/>
            <person name="Grigoriev I.V."/>
        </authorList>
    </citation>
    <scope>NUCLEOTIDE SEQUENCE [LARGE SCALE GENOMIC DNA]</scope>
    <source>
        <strain evidence="12">28A</strain>
    </source>
</reference>
<reference evidence="11 12" key="2">
    <citation type="journal article" date="2013" name="PLoS Genet.">
        <title>Comparative genome structure, secondary metabolite, and effector coding capacity across Cochliobolus pathogens.</title>
        <authorList>
            <person name="Condon B.J."/>
            <person name="Leng Y."/>
            <person name="Wu D."/>
            <person name="Bushley K.E."/>
            <person name="Ohm R.A."/>
            <person name="Otillar R."/>
            <person name="Martin J."/>
            <person name="Schackwitz W."/>
            <person name="Grimwood J."/>
            <person name="MohdZainudin N."/>
            <person name="Xue C."/>
            <person name="Wang R."/>
            <person name="Manning V.A."/>
            <person name="Dhillon B."/>
            <person name="Tu Z.J."/>
            <person name="Steffenson B.J."/>
            <person name="Salamov A."/>
            <person name="Sun H."/>
            <person name="Lowry S."/>
            <person name="LaButti K."/>
            <person name="Han J."/>
            <person name="Copeland A."/>
            <person name="Lindquist E."/>
            <person name="Barry K."/>
            <person name="Schmutz J."/>
            <person name="Baker S.E."/>
            <person name="Ciuffetti L.M."/>
            <person name="Grigoriev I.V."/>
            <person name="Zhong S."/>
            <person name="Turgeon B.G."/>
        </authorList>
    </citation>
    <scope>NUCLEOTIDE SEQUENCE [LARGE SCALE GENOMIC DNA]</scope>
    <source>
        <strain evidence="12">28A</strain>
    </source>
</reference>
<proteinExistence type="inferred from homology"/>
<feature type="transmembrane region" description="Helical" evidence="9">
    <location>
        <begin position="214"/>
        <end position="232"/>
    </location>
</feature>
<dbReference type="eggNOG" id="KOG2603">
    <property type="taxonomic scope" value="Eukaryota"/>
</dbReference>
<evidence type="ECO:0000256" key="1">
    <source>
        <dbReference type="ARBA" id="ARBA00002791"/>
    </source>
</evidence>
<keyword evidence="5 10" id="KW-0732">Signal</keyword>
<comment type="function">
    <text evidence="1">Subunit of the oligosaccharyl transferase (OST) complex that catalyzes the initial transfer of a defined glycan (Glc(3)Man(9)GlcNAc(2) in eukaryotes) from the lipid carrier dolichol-pyrophosphate to an asparagine residue within an Asn-X-Ser/Thr consensus motif in nascent polypeptide chains, the first step in protein N-glycosylation. N-glycosylation occurs cotranslationally and the complex associates with the Sec61 complex at the channel-forming translocon complex that mediates protein translocation across the endoplasmic reticulum (ER). All subunits are required for a maximal enzyme activity.</text>
</comment>
<organism evidence="11 12">
    <name type="scientific">Exserohilum turcicum (strain 28A)</name>
    <name type="common">Northern leaf blight fungus</name>
    <name type="synonym">Setosphaeria turcica</name>
    <dbReference type="NCBI Taxonomy" id="671987"/>
    <lineage>
        <taxon>Eukaryota</taxon>
        <taxon>Fungi</taxon>
        <taxon>Dikarya</taxon>
        <taxon>Ascomycota</taxon>
        <taxon>Pezizomycotina</taxon>
        <taxon>Dothideomycetes</taxon>
        <taxon>Pleosporomycetidae</taxon>
        <taxon>Pleosporales</taxon>
        <taxon>Pleosporineae</taxon>
        <taxon>Pleosporaceae</taxon>
        <taxon>Exserohilum</taxon>
    </lineage>
</organism>
<dbReference type="PANTHER" id="PTHR12692:SF0">
    <property type="entry name" value="GH11935P"/>
    <property type="match status" value="1"/>
</dbReference>
<feature type="signal peptide" evidence="10">
    <location>
        <begin position="1"/>
        <end position="18"/>
    </location>
</feature>
<evidence type="ECO:0000256" key="10">
    <source>
        <dbReference type="SAM" id="SignalP"/>
    </source>
</evidence>
<keyword evidence="7 9" id="KW-1133">Transmembrane helix</keyword>
<evidence type="ECO:0000313" key="11">
    <source>
        <dbReference type="EMBL" id="EOA84798.1"/>
    </source>
</evidence>
<dbReference type="SUPFAM" id="SSF52833">
    <property type="entry name" value="Thioredoxin-like"/>
    <property type="match status" value="1"/>
</dbReference>
<keyword evidence="12" id="KW-1185">Reference proteome</keyword>
<evidence type="ECO:0000256" key="4">
    <source>
        <dbReference type="ARBA" id="ARBA00022692"/>
    </source>
</evidence>
<dbReference type="HOGENOM" id="CLU_052855_1_1_1"/>
<dbReference type="GO" id="GO:0018279">
    <property type="term" value="P:protein N-linked glycosylation via asparagine"/>
    <property type="evidence" value="ECO:0007669"/>
    <property type="project" value="TreeGrafter"/>
</dbReference>
<name>R0JUU2_EXST2</name>
<dbReference type="InterPro" id="IPR036249">
    <property type="entry name" value="Thioredoxin-like_sf"/>
</dbReference>
<evidence type="ECO:0000256" key="6">
    <source>
        <dbReference type="ARBA" id="ARBA00022824"/>
    </source>
</evidence>
<feature type="transmembrane region" description="Helical" evidence="9">
    <location>
        <begin position="181"/>
        <end position="202"/>
    </location>
</feature>
<comment type="similarity">
    <text evidence="3">Belongs to the OST3/OST6 family.</text>
</comment>
<dbReference type="FunFam" id="3.40.30.10:FF:000302">
    <property type="entry name" value="Oligosaccharyl transferase subunit (Gamma), putative"/>
    <property type="match status" value="1"/>
</dbReference>
<keyword evidence="4 9" id="KW-0812">Transmembrane</keyword>
<evidence type="ECO:0000256" key="7">
    <source>
        <dbReference type="ARBA" id="ARBA00022989"/>
    </source>
</evidence>
<gene>
    <name evidence="11" type="ORF">SETTUDRAFT_91488</name>
</gene>
<dbReference type="EMBL" id="KB908703">
    <property type="protein sequence ID" value="EOA84798.1"/>
    <property type="molecule type" value="Genomic_DNA"/>
</dbReference>
<evidence type="ECO:0000256" key="8">
    <source>
        <dbReference type="ARBA" id="ARBA00023136"/>
    </source>
</evidence>
<sequence length="330" mass="36388">MRWFKILAASLLPFTALAAKKASGDRFDDARAKALSTGRTLKLNDASYTQLTKAPRDYAVTVLLTALEARFGCALCRDFQPEWDLLGNSWVKGDHNGQSRLVFGTLDFTDGRNVFQSLMLQTAPVLLYFHPTAGPNAKPDAQPVRFDFTGGPQTAEQIHAWVARQVPDGLPKPSVSRPINWIKVISVTTAVLGSFTALFVAWPYMIPFLQNRNLWAALSLIAVLLFTSGHMFNHIRKTPYVAGGQNGAITYFAGGFSNQYGLESQIVAAMYGVLAFAAISLAVKVPRIQDARAQSFAVLLWSGVIFGMYSFLMSCFRVKNGSYPFWLPPF</sequence>
<dbReference type="Gene3D" id="3.40.30.10">
    <property type="entry name" value="Glutaredoxin"/>
    <property type="match status" value="1"/>
</dbReference>
<dbReference type="STRING" id="671987.R0JUU2"/>
<evidence type="ECO:0000256" key="3">
    <source>
        <dbReference type="ARBA" id="ARBA00009561"/>
    </source>
</evidence>
<evidence type="ECO:0000256" key="5">
    <source>
        <dbReference type="ARBA" id="ARBA00022729"/>
    </source>
</evidence>
<keyword evidence="8 9" id="KW-0472">Membrane</keyword>
<evidence type="ECO:0000256" key="2">
    <source>
        <dbReference type="ARBA" id="ARBA00004477"/>
    </source>
</evidence>
<dbReference type="PANTHER" id="PTHR12692">
    <property type="entry name" value="DOLICHYL-DIPHOSPHOOLIGOSACCHARIDE--PROTEIN GLYCOSYLTRANSFERASE-RELATED"/>
    <property type="match status" value="1"/>
</dbReference>